<gene>
    <name evidence="3" type="ORF">Bxe_C0947</name>
</gene>
<evidence type="ECO:0000313" key="3">
    <source>
        <dbReference type="EMBL" id="ABE36822.1"/>
    </source>
</evidence>
<comment type="similarity">
    <text evidence="1">Belongs to the metallo-dependent hydrolases superfamily.</text>
</comment>
<dbReference type="OrthoDB" id="9787654at2"/>
<dbReference type="InterPro" id="IPR052350">
    <property type="entry name" value="Metallo-dep_Lactonases"/>
</dbReference>
<organism evidence="3 4">
    <name type="scientific">Paraburkholderia xenovorans (strain LB400)</name>
    <dbReference type="NCBI Taxonomy" id="266265"/>
    <lineage>
        <taxon>Bacteria</taxon>
        <taxon>Pseudomonadati</taxon>
        <taxon>Pseudomonadota</taxon>
        <taxon>Betaproteobacteria</taxon>
        <taxon>Burkholderiales</taxon>
        <taxon>Burkholderiaceae</taxon>
        <taxon>Paraburkholderia</taxon>
    </lineage>
</organism>
<protein>
    <recommendedName>
        <fullName evidence="2">Amidohydrolase-related domain-containing protein</fullName>
    </recommendedName>
</protein>
<dbReference type="EMBL" id="CP000272">
    <property type="protein sequence ID" value="ABE36822.1"/>
    <property type="molecule type" value="Genomic_DNA"/>
</dbReference>
<dbReference type="SUPFAM" id="SSF51556">
    <property type="entry name" value="Metallo-dependent hydrolases"/>
    <property type="match status" value="1"/>
</dbReference>
<name>Q13GG7_PARXL</name>
<dbReference type="PANTHER" id="PTHR43569">
    <property type="entry name" value="AMIDOHYDROLASE"/>
    <property type="match status" value="1"/>
</dbReference>
<dbReference type="STRING" id="266265.Bxe_C0947"/>
<proteinExistence type="inferred from homology"/>
<dbReference type="RefSeq" id="WP_011494069.1">
    <property type="nucleotide sequence ID" value="NC_007953.1"/>
</dbReference>
<dbReference type="PANTHER" id="PTHR43569:SF1">
    <property type="entry name" value="BLL3371 PROTEIN"/>
    <property type="match status" value="1"/>
</dbReference>
<dbReference type="KEGG" id="bxb:DR64_7503"/>
<dbReference type="Proteomes" id="UP000001817">
    <property type="component" value="Chromosome 3"/>
</dbReference>
<evidence type="ECO:0000313" key="4">
    <source>
        <dbReference type="Proteomes" id="UP000001817"/>
    </source>
</evidence>
<evidence type="ECO:0000256" key="1">
    <source>
        <dbReference type="ARBA" id="ARBA00038310"/>
    </source>
</evidence>
<keyword evidence="4" id="KW-1185">Reference proteome</keyword>
<dbReference type="InterPro" id="IPR032466">
    <property type="entry name" value="Metal_Hydrolase"/>
</dbReference>
<dbReference type="Gene3D" id="3.20.20.140">
    <property type="entry name" value="Metal-dependent hydrolases"/>
    <property type="match status" value="1"/>
</dbReference>
<dbReference type="AlphaFoldDB" id="Q13GG7"/>
<feature type="domain" description="Amidohydrolase-related" evidence="2">
    <location>
        <begin position="25"/>
        <end position="332"/>
    </location>
</feature>
<dbReference type="PATRIC" id="fig|266265.5.peg.8711"/>
<evidence type="ECO:0000259" key="2">
    <source>
        <dbReference type="Pfam" id="PF04909"/>
    </source>
</evidence>
<dbReference type="Pfam" id="PF04909">
    <property type="entry name" value="Amidohydro_2"/>
    <property type="match status" value="1"/>
</dbReference>
<sequence>MTDALTSDVRLNHAEPVIEPERAICDAHHHLWNVEGNRYLLPDLLSDLGTGHRITSTVYVEWRSHYRTVGPVRLRSLGETEFAAAAANAAATGPSSACAAIVGYVDLSLGAAAEPVLAAHLEAAGGRLRGIRNVASWDPDRDVMGGPPVCAPHLYADRRFRQGFALLERFGLGFDAMLFQTQLDDVIGLADAFRYQPIVVNHVGGTLGIGPYAGRRDELFQAWRASIGELARRPNVWIKLGGLGMRRSGFRFHGQTPQPGSLEVAHAWRPWIDTCIEAFGAARCMFESNFPVDKASCSYVVLWNTFKRLAAGASETEKSDLFLGSASRFYRLDVPPR</sequence>
<dbReference type="GO" id="GO:0016787">
    <property type="term" value="F:hydrolase activity"/>
    <property type="evidence" value="ECO:0007669"/>
    <property type="project" value="InterPro"/>
</dbReference>
<dbReference type="KEGG" id="bxe:Bxe_C0947"/>
<reference evidence="3 4" key="1">
    <citation type="journal article" date="2006" name="Proc. Natl. Acad. Sci. U.S.A.">
        <title>Burkholderia xenovorans LB400 harbors a multi-replicon, 9.73-Mbp genome shaped for versatility.</title>
        <authorList>
            <person name="Chain P.S."/>
            <person name="Denef V.J."/>
            <person name="Konstantinidis K.T."/>
            <person name="Vergez L.M."/>
            <person name="Agullo L."/>
            <person name="Reyes V.L."/>
            <person name="Hauser L."/>
            <person name="Cordova M."/>
            <person name="Gomez L."/>
            <person name="Gonzalez M."/>
            <person name="Land M."/>
            <person name="Lao V."/>
            <person name="Larimer F."/>
            <person name="LiPuma J.J."/>
            <person name="Mahenthiralingam E."/>
            <person name="Malfatti S.A."/>
            <person name="Marx C.J."/>
            <person name="Parnell J.J."/>
            <person name="Ramette A."/>
            <person name="Richardson P."/>
            <person name="Seeger M."/>
            <person name="Smith D."/>
            <person name="Spilker T."/>
            <person name="Sul W.J."/>
            <person name="Tsoi T.V."/>
            <person name="Ulrich L.E."/>
            <person name="Zhulin I.B."/>
            <person name="Tiedje J.M."/>
        </authorList>
    </citation>
    <scope>NUCLEOTIDE SEQUENCE [LARGE SCALE GENOMIC DNA]</scope>
    <source>
        <strain evidence="3 4">LB400</strain>
    </source>
</reference>
<accession>Q13GG7</accession>
<dbReference type="eggNOG" id="COG3618">
    <property type="taxonomic scope" value="Bacteria"/>
</dbReference>
<dbReference type="InterPro" id="IPR006680">
    <property type="entry name" value="Amidohydro-rel"/>
</dbReference>